<evidence type="ECO:0000313" key="1">
    <source>
        <dbReference type="EMBL" id="MCP2165321.1"/>
    </source>
</evidence>
<evidence type="ECO:0000313" key="2">
    <source>
        <dbReference type="Proteomes" id="UP001206128"/>
    </source>
</evidence>
<proteinExistence type="predicted"/>
<dbReference type="EMBL" id="JAMTCK010000004">
    <property type="protein sequence ID" value="MCP2165321.1"/>
    <property type="molecule type" value="Genomic_DNA"/>
</dbReference>
<gene>
    <name evidence="1" type="ORF">LX83_002170</name>
</gene>
<organism evidence="1 2">
    <name type="scientific">Goodfellowiella coeruleoviolacea</name>
    <dbReference type="NCBI Taxonomy" id="334858"/>
    <lineage>
        <taxon>Bacteria</taxon>
        <taxon>Bacillati</taxon>
        <taxon>Actinomycetota</taxon>
        <taxon>Actinomycetes</taxon>
        <taxon>Pseudonocardiales</taxon>
        <taxon>Pseudonocardiaceae</taxon>
        <taxon>Goodfellowiella</taxon>
    </lineage>
</organism>
<name>A0AAE3KEG9_9PSEU</name>
<protein>
    <submittedName>
        <fullName evidence="1">Uncharacterized protein</fullName>
    </submittedName>
</protein>
<dbReference type="AlphaFoldDB" id="A0AAE3KEG9"/>
<dbReference type="RefSeq" id="WP_253769967.1">
    <property type="nucleotide sequence ID" value="NZ_JAMTCK010000004.1"/>
</dbReference>
<keyword evidence="2" id="KW-1185">Reference proteome</keyword>
<dbReference type="Proteomes" id="UP001206128">
    <property type="component" value="Unassembled WGS sequence"/>
</dbReference>
<reference evidence="1" key="1">
    <citation type="submission" date="2022-06" db="EMBL/GenBank/DDBJ databases">
        <title>Genomic Encyclopedia of Archaeal and Bacterial Type Strains, Phase II (KMG-II): from individual species to whole genera.</title>
        <authorList>
            <person name="Goeker M."/>
        </authorList>
    </citation>
    <scope>NUCLEOTIDE SEQUENCE</scope>
    <source>
        <strain evidence="1">DSM 43935</strain>
    </source>
</reference>
<sequence length="167" mass="18736">MSDHATYEQFLRTGSGTERVRLDLDAPHARVVVECRWMGLDDVPARCELRFRHRPDGDGYGRLELVAAAAAESSDAELTPVPELTAEDALLPLVVEYLRVGRTPVHVHPESQFAAMRPIGYADWNAHFDLLLLVDDGEGWPETPFWEHVRGRLDKAKLARIGPSEAR</sequence>
<comment type="caution">
    <text evidence="1">The sequence shown here is derived from an EMBL/GenBank/DDBJ whole genome shotgun (WGS) entry which is preliminary data.</text>
</comment>
<accession>A0AAE3KEG9</accession>